<dbReference type="Proteomes" id="UP000185924">
    <property type="component" value="Unassembled WGS sequence"/>
</dbReference>
<keyword evidence="1" id="KW-1133">Transmembrane helix</keyword>
<gene>
    <name evidence="2" type="ORF">SAMN05421545_2208</name>
</gene>
<name>A0A1N6Y1W4_9BACT</name>
<reference evidence="3" key="1">
    <citation type="submission" date="2017-01" db="EMBL/GenBank/DDBJ databases">
        <authorList>
            <person name="Varghese N."/>
            <person name="Submissions S."/>
        </authorList>
    </citation>
    <scope>NUCLEOTIDE SEQUENCE [LARGE SCALE GENOMIC DNA]</scope>
    <source>
        <strain evidence="3">DM9</strain>
    </source>
</reference>
<keyword evidence="3" id="KW-1185">Reference proteome</keyword>
<dbReference type="STRING" id="1077936.SAMN05421545_2208"/>
<accession>A0A1N6Y1W4</accession>
<dbReference type="EMBL" id="FTNM01000003">
    <property type="protein sequence ID" value="SIR08523.1"/>
    <property type="molecule type" value="Genomic_DNA"/>
</dbReference>
<evidence type="ECO:0000256" key="1">
    <source>
        <dbReference type="SAM" id="Phobius"/>
    </source>
</evidence>
<dbReference type="AlphaFoldDB" id="A0A1N6Y1W4"/>
<sequence>MTPKELEERLTDAEQLLSLLSRRLEKLEERETTPPAHARQQSPGCAARLEELKGLLQRQDLGKHTLQVLNQLSSFEERLAKLPKVLPVRHHHHFEDRARRFVLAVLLCMLFTATAAGLCFSLYRENTRLQETDTKYSLIRQVCPETAQRLDSIFQHAP</sequence>
<dbReference type="OrthoDB" id="793768at2"/>
<dbReference type="RefSeq" id="WP_076422153.1">
    <property type="nucleotide sequence ID" value="NZ_FTNM01000003.1"/>
</dbReference>
<keyword evidence="1" id="KW-0812">Transmembrane</keyword>
<evidence type="ECO:0000313" key="2">
    <source>
        <dbReference type="EMBL" id="SIR08523.1"/>
    </source>
</evidence>
<organism evidence="2 3">
    <name type="scientific">Pontibacter lucknowensis</name>
    <dbReference type="NCBI Taxonomy" id="1077936"/>
    <lineage>
        <taxon>Bacteria</taxon>
        <taxon>Pseudomonadati</taxon>
        <taxon>Bacteroidota</taxon>
        <taxon>Cytophagia</taxon>
        <taxon>Cytophagales</taxon>
        <taxon>Hymenobacteraceae</taxon>
        <taxon>Pontibacter</taxon>
    </lineage>
</organism>
<evidence type="ECO:0000313" key="3">
    <source>
        <dbReference type="Proteomes" id="UP000185924"/>
    </source>
</evidence>
<keyword evidence="1" id="KW-0472">Membrane</keyword>
<protein>
    <submittedName>
        <fullName evidence="2">Uncharacterized protein</fullName>
    </submittedName>
</protein>
<proteinExistence type="predicted"/>
<feature type="transmembrane region" description="Helical" evidence="1">
    <location>
        <begin position="101"/>
        <end position="123"/>
    </location>
</feature>